<dbReference type="CDD" id="cd07440">
    <property type="entry name" value="RGS"/>
    <property type="match status" value="1"/>
</dbReference>
<keyword evidence="1" id="KW-0734">Signal transduction inhibitor</keyword>
<feature type="coiled-coil region" evidence="2">
    <location>
        <begin position="616"/>
        <end position="650"/>
    </location>
</feature>
<protein>
    <recommendedName>
        <fullName evidence="4">RGS domain-containing protein</fullName>
    </recommendedName>
</protein>
<feature type="coiled-coil region" evidence="2">
    <location>
        <begin position="506"/>
        <end position="579"/>
    </location>
</feature>
<comment type="caution">
    <text evidence="5">The sequence shown here is derived from an EMBL/GenBank/DDBJ whole genome shotgun (WGS) entry which is preliminary data.</text>
</comment>
<dbReference type="InterPro" id="IPR016137">
    <property type="entry name" value="RGS"/>
</dbReference>
<dbReference type="GO" id="GO:0009968">
    <property type="term" value="P:negative regulation of signal transduction"/>
    <property type="evidence" value="ECO:0007669"/>
    <property type="project" value="UniProtKB-KW"/>
</dbReference>
<reference evidence="5" key="1">
    <citation type="submission" date="2022-10" db="EMBL/GenBank/DDBJ databases">
        <title>Novel sulphate-reducing endosymbionts in the free-living metamonad Anaeramoeba.</title>
        <authorList>
            <person name="Jerlstrom-Hultqvist J."/>
            <person name="Cepicka I."/>
            <person name="Gallot-Lavallee L."/>
            <person name="Salas-Leiva D."/>
            <person name="Curtis B.A."/>
            <person name="Zahonova K."/>
            <person name="Pipaliya S."/>
            <person name="Dacks J."/>
            <person name="Roger A.J."/>
        </authorList>
    </citation>
    <scope>NUCLEOTIDE SEQUENCE</scope>
    <source>
        <strain evidence="5">BMAN</strain>
    </source>
</reference>
<evidence type="ECO:0000313" key="6">
    <source>
        <dbReference type="Proteomes" id="UP001149090"/>
    </source>
</evidence>
<name>A0A9Q0RB97_ANAIG</name>
<dbReference type="InterPro" id="IPR018247">
    <property type="entry name" value="EF_Hand_1_Ca_BS"/>
</dbReference>
<dbReference type="Pfam" id="PF00615">
    <property type="entry name" value="RGS"/>
    <property type="match status" value="1"/>
</dbReference>
<feature type="compositionally biased region" description="Polar residues" evidence="3">
    <location>
        <begin position="81"/>
        <end position="90"/>
    </location>
</feature>
<feature type="region of interest" description="Disordered" evidence="3">
    <location>
        <begin position="1"/>
        <end position="59"/>
    </location>
</feature>
<proteinExistence type="predicted"/>
<evidence type="ECO:0000256" key="1">
    <source>
        <dbReference type="ARBA" id="ARBA00022700"/>
    </source>
</evidence>
<feature type="compositionally biased region" description="Basic and acidic residues" evidence="3">
    <location>
        <begin position="7"/>
        <end position="17"/>
    </location>
</feature>
<feature type="region of interest" description="Disordered" evidence="3">
    <location>
        <begin position="774"/>
        <end position="801"/>
    </location>
</feature>
<evidence type="ECO:0000313" key="5">
    <source>
        <dbReference type="EMBL" id="KAJ5073931.1"/>
    </source>
</evidence>
<keyword evidence="6" id="KW-1185">Reference proteome</keyword>
<feature type="region of interest" description="Disordered" evidence="3">
    <location>
        <begin position="406"/>
        <end position="429"/>
    </location>
</feature>
<dbReference type="GO" id="GO:0005737">
    <property type="term" value="C:cytoplasm"/>
    <property type="evidence" value="ECO:0007669"/>
    <property type="project" value="TreeGrafter"/>
</dbReference>
<dbReference type="Proteomes" id="UP001149090">
    <property type="component" value="Unassembled WGS sequence"/>
</dbReference>
<feature type="domain" description="RGS" evidence="4">
    <location>
        <begin position="810"/>
        <end position="927"/>
    </location>
</feature>
<evidence type="ECO:0000256" key="3">
    <source>
        <dbReference type="SAM" id="MobiDB-lite"/>
    </source>
</evidence>
<dbReference type="GO" id="GO:0005096">
    <property type="term" value="F:GTPase activator activity"/>
    <property type="evidence" value="ECO:0007669"/>
    <property type="project" value="TreeGrafter"/>
</dbReference>
<feature type="compositionally biased region" description="Basic and acidic residues" evidence="3">
    <location>
        <begin position="785"/>
        <end position="801"/>
    </location>
</feature>
<dbReference type="InterPro" id="IPR036305">
    <property type="entry name" value="RGS_sf"/>
</dbReference>
<evidence type="ECO:0000259" key="4">
    <source>
        <dbReference type="PROSITE" id="PS50132"/>
    </source>
</evidence>
<dbReference type="InterPro" id="IPR047016">
    <property type="entry name" value="RGS6/7/9/11"/>
</dbReference>
<feature type="coiled-coil region" evidence="2">
    <location>
        <begin position="115"/>
        <end position="160"/>
    </location>
</feature>
<dbReference type="EMBL" id="JAPDFW010000071">
    <property type="protein sequence ID" value="KAJ5073931.1"/>
    <property type="molecule type" value="Genomic_DNA"/>
</dbReference>
<feature type="coiled-coil region" evidence="2">
    <location>
        <begin position="689"/>
        <end position="744"/>
    </location>
</feature>
<feature type="coiled-coil region" evidence="2">
    <location>
        <begin position="185"/>
        <end position="233"/>
    </location>
</feature>
<dbReference type="PROSITE" id="PS50132">
    <property type="entry name" value="RGS"/>
    <property type="match status" value="1"/>
</dbReference>
<dbReference type="Gene3D" id="1.10.167.10">
    <property type="entry name" value="Regulator of G-protein Signalling 4, domain 2"/>
    <property type="match status" value="1"/>
</dbReference>
<dbReference type="PANTHER" id="PTHR45746:SF6">
    <property type="entry name" value="LP21163P"/>
    <property type="match status" value="1"/>
</dbReference>
<sequence>MTNLNDRNNDGWVEAKEILNTPKNQQKEEDTNLLNRSSENKKIDTKPRKLQKKTNLNQNTEFSLNSLNFSTRNQGIGLDSSVKNQSTRIQDSLKPLSPTTSQNIEKDKPFPENQIKTYKDEISRWKSVCEKMRAKFTQENEKKNDQLKKQHEEVKKLRIVSNGLLEETQLLEQKTQQILKENFGQVNDQEKLQKIQEQNQKLEQKILEYEKLIEDEKKSQVEFEEKIKEIIEEKMKTSKTNDEKIPDEEKFQKNLNRKKEESEIIYWKDRAKQVESVIQDKEKEAKSLANYKMEVENYRKLSENLQQKFFEERRKRNEETLHNMAQVIELKMETSEMSKKIIQLSEISQVRTELEKENGEIEKQVSIITQQLNNEKRTQEALEVKKNILLDSIKMKSDQISKLNREKTQINQDTSAKAPKISQDDTPPKDEIFSSIDDDIDDFLSDSEFDDVEEQVLQFDTEKQTSLIFDQEYNQIMHNLLNETQPLSQMQKDLTKESKIEDSKALQNFQQKIQNQMENLEKIKNQLQKNIVQAAQISQAQTENIDSVSSKLQNLRNEKQKLQKQFEEYGVDIEKMTSKINPETLETVKKISGLEKKLVDLQAKESQNRLERNKTTSQIEEQILNEKQLIEDLKIKRENIFQQLEQSKKAHLIKQSDTANQKEENANVILKFSDFVRNFLGQARTINSISELEEILQLVATQFESKEREIQQVTQTLAEQMQSSKTLSEKCESLSDALKRKKKKKKEGRSISFFWKRKQKKDFDDKSIEIPKLPDNLQGIYPSQKSDKDKQAKSDNEKERMKQKSLELIPFDLLLNEEKYCKFFMDFLVENFSEENLLFWKAIEEYKKIDEDELVEAANNIYEKFIKEGSDNQININSFILGDCKERLSWRVPNPEAFSDAQSAVFSLMKTDSYPRFIQSKFYQDLLKNFPQQEWKK</sequence>
<dbReference type="OrthoDB" id="196547at2759"/>
<dbReference type="SMART" id="SM00315">
    <property type="entry name" value="RGS"/>
    <property type="match status" value="1"/>
</dbReference>
<keyword evidence="2" id="KW-0175">Coiled coil</keyword>
<evidence type="ECO:0000256" key="2">
    <source>
        <dbReference type="SAM" id="Coils"/>
    </source>
</evidence>
<dbReference type="PRINTS" id="PR01301">
    <property type="entry name" value="RGSPROTEIN"/>
</dbReference>
<dbReference type="PROSITE" id="PS00018">
    <property type="entry name" value="EF_HAND_1"/>
    <property type="match status" value="1"/>
</dbReference>
<feature type="compositionally biased region" description="Basic and acidic residues" evidence="3">
    <location>
        <begin position="38"/>
        <end position="47"/>
    </location>
</feature>
<accession>A0A9Q0RB97</accession>
<dbReference type="GO" id="GO:0008277">
    <property type="term" value="P:regulation of G protein-coupled receptor signaling pathway"/>
    <property type="evidence" value="ECO:0007669"/>
    <property type="project" value="InterPro"/>
</dbReference>
<dbReference type="PANTHER" id="PTHR45746">
    <property type="entry name" value="LP21163P"/>
    <property type="match status" value="1"/>
</dbReference>
<dbReference type="InterPro" id="IPR044926">
    <property type="entry name" value="RGS_subdomain_2"/>
</dbReference>
<feature type="coiled-coil region" evidence="2">
    <location>
        <begin position="281"/>
        <end position="308"/>
    </location>
</feature>
<gene>
    <name evidence="5" type="ORF">M0811_08204</name>
</gene>
<feature type="region of interest" description="Disordered" evidence="3">
    <location>
        <begin position="81"/>
        <end position="108"/>
    </location>
</feature>
<dbReference type="AlphaFoldDB" id="A0A9Q0RB97"/>
<organism evidence="5 6">
    <name type="scientific">Anaeramoeba ignava</name>
    <name type="common">Anaerobic marine amoeba</name>
    <dbReference type="NCBI Taxonomy" id="1746090"/>
    <lineage>
        <taxon>Eukaryota</taxon>
        <taxon>Metamonada</taxon>
        <taxon>Anaeramoebidae</taxon>
        <taxon>Anaeramoeba</taxon>
    </lineage>
</organism>
<dbReference type="SUPFAM" id="SSF48097">
    <property type="entry name" value="Regulator of G-protein signaling, RGS"/>
    <property type="match status" value="1"/>
</dbReference>